<reference evidence="4" key="1">
    <citation type="submission" date="2020-01" db="EMBL/GenBank/DDBJ databases">
        <title>Genome sequence of Kobresia littledalei, the first chromosome-level genome in the family Cyperaceae.</title>
        <authorList>
            <person name="Qu G."/>
        </authorList>
    </citation>
    <scope>NUCLEOTIDE SEQUENCE</scope>
    <source>
        <strain evidence="4">C.B.Clarke</strain>
        <tissue evidence="4">Leaf</tissue>
    </source>
</reference>
<comment type="caution">
    <text evidence="4">The sequence shown here is derived from an EMBL/GenBank/DDBJ whole genome shotgun (WGS) entry which is preliminary data.</text>
</comment>
<evidence type="ECO:0000256" key="2">
    <source>
        <dbReference type="ARBA" id="ARBA00022801"/>
    </source>
</evidence>
<dbReference type="GO" id="GO:0008408">
    <property type="term" value="F:3'-5' exonuclease activity"/>
    <property type="evidence" value="ECO:0007669"/>
    <property type="project" value="TreeGrafter"/>
</dbReference>
<dbReference type="PANTHER" id="PTHR13620:SF121">
    <property type="entry name" value="EMB|CAB82946.1-RELATED"/>
    <property type="match status" value="1"/>
</dbReference>
<keyword evidence="1" id="KW-0540">Nuclease</keyword>
<feature type="compositionally biased region" description="Basic and acidic residues" evidence="3">
    <location>
        <begin position="14"/>
        <end position="36"/>
    </location>
</feature>
<dbReference type="SUPFAM" id="SSF53098">
    <property type="entry name" value="Ribonuclease H-like"/>
    <property type="match status" value="1"/>
</dbReference>
<organism evidence="4 5">
    <name type="scientific">Carex littledalei</name>
    <dbReference type="NCBI Taxonomy" id="544730"/>
    <lineage>
        <taxon>Eukaryota</taxon>
        <taxon>Viridiplantae</taxon>
        <taxon>Streptophyta</taxon>
        <taxon>Embryophyta</taxon>
        <taxon>Tracheophyta</taxon>
        <taxon>Spermatophyta</taxon>
        <taxon>Magnoliopsida</taxon>
        <taxon>Liliopsida</taxon>
        <taxon>Poales</taxon>
        <taxon>Cyperaceae</taxon>
        <taxon>Cyperoideae</taxon>
        <taxon>Cariceae</taxon>
        <taxon>Carex</taxon>
        <taxon>Carex subgen. Euthyceras</taxon>
    </lineage>
</organism>
<dbReference type="GO" id="GO:0005737">
    <property type="term" value="C:cytoplasm"/>
    <property type="evidence" value="ECO:0007669"/>
    <property type="project" value="TreeGrafter"/>
</dbReference>
<dbReference type="PANTHER" id="PTHR13620">
    <property type="entry name" value="3-5 EXONUCLEASE"/>
    <property type="match status" value="1"/>
</dbReference>
<evidence type="ECO:0000313" key="5">
    <source>
        <dbReference type="Proteomes" id="UP000623129"/>
    </source>
</evidence>
<protein>
    <submittedName>
        <fullName evidence="4">Uncharacterized protein</fullName>
    </submittedName>
</protein>
<keyword evidence="5" id="KW-1185">Reference proteome</keyword>
<proteinExistence type="predicted"/>
<dbReference type="OrthoDB" id="1651883at2759"/>
<keyword evidence="2" id="KW-0378">Hydrolase</keyword>
<dbReference type="GO" id="GO:0005634">
    <property type="term" value="C:nucleus"/>
    <property type="evidence" value="ECO:0007669"/>
    <property type="project" value="TreeGrafter"/>
</dbReference>
<dbReference type="EMBL" id="SWLB01000021">
    <property type="protein sequence ID" value="KAF3324574.1"/>
    <property type="molecule type" value="Genomic_DNA"/>
</dbReference>
<dbReference type="InterPro" id="IPR051132">
    <property type="entry name" value="3-5_Exonuclease_domain"/>
</dbReference>
<sequence>MKPKDGKKYRKKEKPAPRRSNEPKEKSPTEVTIEKDDPNVDLNEWYSVLILHVGSHLIEVTSTSDESRAATWITETLQEQRRLRRCGGPLVVSLCAFKGVSYSNRSWSSKGPKCHPNHPSNPYLAISICLGGSHVLLYRHHGYDGNSFSIKPLEHLVDDKKVVVVGMPIKEIAKKLQDQCRLRIKCPVDLRLLIAGAYGKDSLRDDLVLEEMASIPLEGIRLEKKPARVLEADWSSDNYNIHEEQEMELIKYAARDAFISYEIAAMCIQKTGLPSEACSY</sequence>
<dbReference type="InterPro" id="IPR012337">
    <property type="entry name" value="RNaseH-like_sf"/>
</dbReference>
<evidence type="ECO:0000256" key="1">
    <source>
        <dbReference type="ARBA" id="ARBA00022722"/>
    </source>
</evidence>
<dbReference type="InterPro" id="IPR036397">
    <property type="entry name" value="RNaseH_sf"/>
</dbReference>
<accession>A0A833QSE5</accession>
<dbReference type="Gene3D" id="3.30.420.10">
    <property type="entry name" value="Ribonuclease H-like superfamily/Ribonuclease H"/>
    <property type="match status" value="1"/>
</dbReference>
<dbReference type="Proteomes" id="UP000623129">
    <property type="component" value="Unassembled WGS sequence"/>
</dbReference>
<evidence type="ECO:0000256" key="3">
    <source>
        <dbReference type="SAM" id="MobiDB-lite"/>
    </source>
</evidence>
<evidence type="ECO:0000313" key="4">
    <source>
        <dbReference type="EMBL" id="KAF3324574.1"/>
    </source>
</evidence>
<name>A0A833QSE5_9POAL</name>
<gene>
    <name evidence="4" type="ORF">FCM35_KLT10731</name>
</gene>
<dbReference type="AlphaFoldDB" id="A0A833QSE5"/>
<dbReference type="GO" id="GO:0003676">
    <property type="term" value="F:nucleic acid binding"/>
    <property type="evidence" value="ECO:0007669"/>
    <property type="project" value="InterPro"/>
</dbReference>
<feature type="region of interest" description="Disordered" evidence="3">
    <location>
        <begin position="1"/>
        <end position="36"/>
    </location>
</feature>